<dbReference type="InterPro" id="IPR023996">
    <property type="entry name" value="TonB-dep_OMP_SusC/RagA"/>
</dbReference>
<protein>
    <submittedName>
        <fullName evidence="3">TonB-dependent receptor</fullName>
    </submittedName>
</protein>
<reference evidence="3" key="1">
    <citation type="submission" date="2011-09" db="EMBL/GenBank/DDBJ databases">
        <title>The permanent draft genome of Mucilaginibacter paludis DSM 18603.</title>
        <authorList>
            <consortium name="US DOE Joint Genome Institute (JGI-PGF)"/>
            <person name="Lucas S."/>
            <person name="Han J."/>
            <person name="Lapidus A."/>
            <person name="Bruce D."/>
            <person name="Goodwin L."/>
            <person name="Pitluck S."/>
            <person name="Peters L."/>
            <person name="Kyrpides N."/>
            <person name="Mavromatis K."/>
            <person name="Ivanova N."/>
            <person name="Mikhailova N."/>
            <person name="Held B."/>
            <person name="Detter J.C."/>
            <person name="Tapia R."/>
            <person name="Han C."/>
            <person name="Land M."/>
            <person name="Hauser L."/>
            <person name="Markowitz V."/>
            <person name="Cheng J.-F."/>
            <person name="Hugenholtz P."/>
            <person name="Woyke T."/>
            <person name="Wu D."/>
            <person name="Tindall B."/>
            <person name="Brambilla E."/>
            <person name="Klenk H.-P."/>
            <person name="Eisen J.A."/>
        </authorList>
    </citation>
    <scope>NUCLEOTIDE SEQUENCE [LARGE SCALE GENOMIC DNA]</scope>
    <source>
        <strain evidence="3">DSM 18603</strain>
    </source>
</reference>
<dbReference type="InterPro" id="IPR012910">
    <property type="entry name" value="Plug_dom"/>
</dbReference>
<dbReference type="SUPFAM" id="SSF56935">
    <property type="entry name" value="Porins"/>
    <property type="match status" value="1"/>
</dbReference>
<dbReference type="HOGENOM" id="CLU_004317_1_0_10"/>
<evidence type="ECO:0000313" key="3">
    <source>
        <dbReference type="EMBL" id="EHQ24468.1"/>
    </source>
</evidence>
<organism evidence="3 4">
    <name type="scientific">Mucilaginibacter paludis DSM 18603</name>
    <dbReference type="NCBI Taxonomy" id="714943"/>
    <lineage>
        <taxon>Bacteria</taxon>
        <taxon>Pseudomonadati</taxon>
        <taxon>Bacteroidota</taxon>
        <taxon>Sphingobacteriia</taxon>
        <taxon>Sphingobacteriales</taxon>
        <taxon>Sphingobacteriaceae</taxon>
        <taxon>Mucilaginibacter</taxon>
    </lineage>
</organism>
<feature type="chain" id="PRO_5003557321" evidence="1">
    <location>
        <begin position="25"/>
        <end position="952"/>
    </location>
</feature>
<feature type="domain" description="TonB-dependent receptor plug" evidence="2">
    <location>
        <begin position="38"/>
        <end position="127"/>
    </location>
</feature>
<keyword evidence="1" id="KW-0732">Signal</keyword>
<evidence type="ECO:0000313" key="4">
    <source>
        <dbReference type="Proteomes" id="UP000002774"/>
    </source>
</evidence>
<name>H1YGB6_9SPHI</name>
<dbReference type="NCBIfam" id="TIGR04056">
    <property type="entry name" value="OMP_RagA_SusC"/>
    <property type="match status" value="1"/>
</dbReference>
<gene>
    <name evidence="3" type="ORF">Mucpa_0271</name>
</gene>
<dbReference type="Gene3D" id="2.170.130.10">
    <property type="entry name" value="TonB-dependent receptor, plug domain"/>
    <property type="match status" value="1"/>
</dbReference>
<dbReference type="EMBL" id="CM001403">
    <property type="protein sequence ID" value="EHQ24468.1"/>
    <property type="molecule type" value="Genomic_DNA"/>
</dbReference>
<proteinExistence type="predicted"/>
<dbReference type="STRING" id="714943.Mucpa_0271"/>
<dbReference type="AlphaFoldDB" id="H1YGB6"/>
<evidence type="ECO:0000256" key="1">
    <source>
        <dbReference type="SAM" id="SignalP"/>
    </source>
</evidence>
<keyword evidence="4" id="KW-1185">Reference proteome</keyword>
<dbReference type="InterPro" id="IPR037066">
    <property type="entry name" value="Plug_dom_sf"/>
</dbReference>
<dbReference type="Proteomes" id="UP000002774">
    <property type="component" value="Chromosome"/>
</dbReference>
<accession>H1YGB6</accession>
<sequence>MRKNIKNYCVLLVFLLCGLAGARAQEKKDSIVNLAFRTVAKQDLLGAASTVDISDIMKKSYGTYSLDNLGSFVGGYTGNVWGQAPLVLVDGIPRRASDIRLTEIQSITVLKSGSAVVLYGSTAAKGVILITTKRGSVKPLQVDVRANTGVFLPKSYPKYLNAADYMTLYNEALTNDGIATSGGGYTSDQINNTRAGANPYKYPDINLLGSDYLKKAYVKSDVTTEVSGGNEFARYYTNIGMSYNNNLVKFGEWNNNNDFVFNIRGNVDMNLNKWLTASVDAVAVNTNNYTGRGDFWGATSSVTANFNKFSPYIPVSMLDPNNSSLQAIAKNSNHLIDGKYLLGGVSSSQTNVLSDMLAAGYIKTKSSTFLYNMSLGADLGSILKGLTFKAITSMDYSSIYSEAYQLPYATYQPTWSTVSGQDVITALTQYGVDRNSTNEFIGVSSYTQTISLRSQFGYQRTFANDHHVTATLLGWGYTSQFSSDQDNNGGSTYQPVKNLNLGFQAGYNYKSKYYVDFSGAVVHSVKLPPGKRNALSPTVSLGWRISDEDFFKNNISFINDLKLKTSYSSIKQDIDITGTRAGGAATDTYLYQGYYSNTATLGGWYQWRDGSAGGFTTLSGQADNPDLTYVKRNELTVGFDGSLFKNLITLDVNYFSQTTDGLLARGTSIYPSYFSGWGDFRPWINYNKEKRTGLDFTVNLNKQIGQVQYSLGVSGMYYNSKVLRRDELPEESYLARTGRALDANYGYISEGFFQSQADIANSPRQTFGTVKPGDLKYQDINNDGIIDSKDQVDLGHTGYAASPFSYGLNFTAKWKHFTLFALGSGTSGAVGFKNSSYYWVGGSSKYSDVVWGRWTEATKNTATYPRLTTNSSNNFRNSTFWMYKVNRFNLNRVQVTYDFDNKVFRKSFVHGLSVYAQGDNLLVISKERQLMETNIGSAPQTRFFNLGAKASF</sequence>
<dbReference type="Pfam" id="PF07715">
    <property type="entry name" value="Plug"/>
    <property type="match status" value="1"/>
</dbReference>
<feature type="signal peptide" evidence="1">
    <location>
        <begin position="1"/>
        <end position="24"/>
    </location>
</feature>
<dbReference type="eggNOG" id="COG4206">
    <property type="taxonomic scope" value="Bacteria"/>
</dbReference>
<evidence type="ECO:0000259" key="2">
    <source>
        <dbReference type="Pfam" id="PF07715"/>
    </source>
</evidence>
<keyword evidence="3" id="KW-0675">Receptor</keyword>